<sequence length="180" mass="20344">MVLTQTQSCLHYNNPKNGDVDSNAKTRDVEDPTEVTSRHKKDQTNKDSIPEDYMDEGNKSEETDSVDPEDNYQDMPIDDDAKKEGNPDESDPVVTVAQKLRETEDKFLSQGQFSLPVHKEMSRTEAVIKALTATRKTNHDAPKDNTTRKVDPKNPRTYDPHKDKGKRKVGETSKKAAQTK</sequence>
<dbReference type="AlphaFoldDB" id="A0A803PYY3"/>
<evidence type="ECO:0000313" key="3">
    <source>
        <dbReference type="Proteomes" id="UP000596661"/>
    </source>
</evidence>
<reference evidence="2" key="2">
    <citation type="submission" date="2021-03" db="UniProtKB">
        <authorList>
            <consortium name="EnsemblPlants"/>
        </authorList>
    </citation>
    <scope>IDENTIFICATION</scope>
</reference>
<protein>
    <submittedName>
        <fullName evidence="2">Uncharacterized protein</fullName>
    </submittedName>
</protein>
<reference evidence="2" key="1">
    <citation type="submission" date="2018-11" db="EMBL/GenBank/DDBJ databases">
        <authorList>
            <person name="Grassa J C."/>
        </authorList>
    </citation>
    <scope>NUCLEOTIDE SEQUENCE [LARGE SCALE GENOMIC DNA]</scope>
</reference>
<dbReference type="Gramene" id="evm.model.06.577">
    <property type="protein sequence ID" value="cds.evm.model.06.577"/>
    <property type="gene ID" value="evm.TU.06.577"/>
</dbReference>
<feature type="compositionally biased region" description="Acidic residues" evidence="1">
    <location>
        <begin position="63"/>
        <end position="78"/>
    </location>
</feature>
<dbReference type="EnsemblPlants" id="evm.model.06.577">
    <property type="protein sequence ID" value="cds.evm.model.06.577"/>
    <property type="gene ID" value="evm.TU.06.577"/>
</dbReference>
<proteinExistence type="predicted"/>
<feature type="compositionally biased region" description="Polar residues" evidence="1">
    <location>
        <begin position="1"/>
        <end position="16"/>
    </location>
</feature>
<evidence type="ECO:0000256" key="1">
    <source>
        <dbReference type="SAM" id="MobiDB-lite"/>
    </source>
</evidence>
<evidence type="ECO:0000313" key="2">
    <source>
        <dbReference type="EnsemblPlants" id="cds.evm.model.06.577"/>
    </source>
</evidence>
<dbReference type="EMBL" id="UZAU01000570">
    <property type="status" value="NOT_ANNOTATED_CDS"/>
    <property type="molecule type" value="Genomic_DNA"/>
</dbReference>
<feature type="compositionally biased region" description="Basic and acidic residues" evidence="1">
    <location>
        <begin position="137"/>
        <end position="174"/>
    </location>
</feature>
<feature type="region of interest" description="Disordered" evidence="1">
    <location>
        <begin position="131"/>
        <end position="180"/>
    </location>
</feature>
<dbReference type="Proteomes" id="UP000596661">
    <property type="component" value="Chromosome 6"/>
</dbReference>
<feature type="region of interest" description="Disordered" evidence="1">
    <location>
        <begin position="1"/>
        <end position="93"/>
    </location>
</feature>
<accession>A0A803PYY3</accession>
<name>A0A803PYY3_CANSA</name>
<organism evidence="2 3">
    <name type="scientific">Cannabis sativa</name>
    <name type="common">Hemp</name>
    <name type="synonym">Marijuana</name>
    <dbReference type="NCBI Taxonomy" id="3483"/>
    <lineage>
        <taxon>Eukaryota</taxon>
        <taxon>Viridiplantae</taxon>
        <taxon>Streptophyta</taxon>
        <taxon>Embryophyta</taxon>
        <taxon>Tracheophyta</taxon>
        <taxon>Spermatophyta</taxon>
        <taxon>Magnoliopsida</taxon>
        <taxon>eudicotyledons</taxon>
        <taxon>Gunneridae</taxon>
        <taxon>Pentapetalae</taxon>
        <taxon>rosids</taxon>
        <taxon>fabids</taxon>
        <taxon>Rosales</taxon>
        <taxon>Cannabaceae</taxon>
        <taxon>Cannabis</taxon>
    </lineage>
</organism>
<keyword evidence="3" id="KW-1185">Reference proteome</keyword>
<feature type="compositionally biased region" description="Basic and acidic residues" evidence="1">
    <location>
        <begin position="18"/>
        <end position="30"/>
    </location>
</feature>